<feature type="binding site" evidence="8">
    <location>
        <position position="128"/>
    </location>
    <ligand>
        <name>Zn(2+)</name>
        <dbReference type="ChEBI" id="CHEBI:29105"/>
    </ligand>
</feature>
<feature type="active site" description="Proton donor/acceptor" evidence="6">
    <location>
        <position position="271"/>
    </location>
</feature>
<dbReference type="SUPFAM" id="SSF51338">
    <property type="entry name" value="Composite domain of metallo-dependent hydrolases"/>
    <property type="match status" value="1"/>
</dbReference>
<dbReference type="GO" id="GO:0006046">
    <property type="term" value="P:N-acetylglucosamine catabolic process"/>
    <property type="evidence" value="ECO:0007669"/>
    <property type="project" value="TreeGrafter"/>
</dbReference>
<keyword evidence="3 5" id="KW-0378">Hydrolase</keyword>
<comment type="cofactor">
    <cofactor evidence="8">
        <name>a divalent metal cation</name>
        <dbReference type="ChEBI" id="CHEBI:60240"/>
    </cofactor>
    <text evidence="8">Binds 1 divalent metal cation per subunit.</text>
</comment>
<feature type="binding site" evidence="7">
    <location>
        <position position="249"/>
    </location>
    <ligand>
        <name>substrate</name>
    </ligand>
</feature>
<dbReference type="NCBIfam" id="TIGR00221">
    <property type="entry name" value="nagA"/>
    <property type="match status" value="1"/>
</dbReference>
<keyword evidence="2 8" id="KW-0479">Metal-binding</keyword>
<gene>
    <name evidence="10" type="ORF">SAMN05660862_3341</name>
</gene>
<feature type="binding site" evidence="7">
    <location>
        <position position="139"/>
    </location>
    <ligand>
        <name>substrate</name>
    </ligand>
</feature>
<keyword evidence="11" id="KW-1185">Reference proteome</keyword>
<dbReference type="STRING" id="561061.SAMN05660862_3341"/>
<feature type="binding site" evidence="8">
    <location>
        <position position="193"/>
    </location>
    <ligand>
        <name>Zn(2+)</name>
        <dbReference type="ChEBI" id="CHEBI:29105"/>
    </ligand>
</feature>
<feature type="domain" description="Amidohydrolase-related" evidence="9">
    <location>
        <begin position="53"/>
        <end position="369"/>
    </location>
</feature>
<dbReference type="RefSeq" id="WP_085474038.1">
    <property type="nucleotide sequence ID" value="NZ_FXAU01000007.1"/>
</dbReference>
<dbReference type="EMBL" id="FXAU01000007">
    <property type="protein sequence ID" value="SMG46762.1"/>
    <property type="molecule type" value="Genomic_DNA"/>
</dbReference>
<comment type="similarity">
    <text evidence="1 5">Belongs to the metallo-dependent hydrolases superfamily. NagA family.</text>
</comment>
<evidence type="ECO:0000256" key="2">
    <source>
        <dbReference type="ARBA" id="ARBA00022723"/>
    </source>
</evidence>
<proteinExistence type="inferred from homology"/>
<feature type="binding site" evidence="7">
    <location>
        <begin position="217"/>
        <end position="218"/>
    </location>
    <ligand>
        <name>substrate</name>
    </ligand>
</feature>
<evidence type="ECO:0000256" key="8">
    <source>
        <dbReference type="PIRSR" id="PIRSR038994-3"/>
    </source>
</evidence>
<dbReference type="GO" id="GO:0046872">
    <property type="term" value="F:metal ion binding"/>
    <property type="evidence" value="ECO:0007669"/>
    <property type="project" value="UniProtKB-KW"/>
</dbReference>
<organism evidence="10 11">
    <name type="scientific">Sphingobacterium psychroaquaticum</name>
    <dbReference type="NCBI Taxonomy" id="561061"/>
    <lineage>
        <taxon>Bacteria</taxon>
        <taxon>Pseudomonadati</taxon>
        <taxon>Bacteroidota</taxon>
        <taxon>Sphingobacteriia</taxon>
        <taxon>Sphingobacteriales</taxon>
        <taxon>Sphingobacteriaceae</taxon>
        <taxon>Sphingobacterium</taxon>
    </lineage>
</organism>
<evidence type="ECO:0000313" key="11">
    <source>
        <dbReference type="Proteomes" id="UP000192980"/>
    </source>
</evidence>
<feature type="binding site" evidence="7">
    <location>
        <position position="225"/>
    </location>
    <ligand>
        <name>substrate</name>
    </ligand>
</feature>
<reference evidence="10 11" key="1">
    <citation type="submission" date="2017-04" db="EMBL/GenBank/DDBJ databases">
        <authorList>
            <person name="Afonso C.L."/>
            <person name="Miller P.J."/>
            <person name="Scott M.A."/>
            <person name="Spackman E."/>
            <person name="Goraichik I."/>
            <person name="Dimitrov K.M."/>
            <person name="Suarez D.L."/>
            <person name="Swayne D.E."/>
        </authorList>
    </citation>
    <scope>NUCLEOTIDE SEQUENCE [LARGE SCALE GENOMIC DNA]</scope>
    <source>
        <strain evidence="10 11">DSM 22418</strain>
    </source>
</reference>
<dbReference type="InterPro" id="IPR032466">
    <property type="entry name" value="Metal_Hydrolase"/>
</dbReference>
<dbReference type="PIRSF" id="PIRSF038994">
    <property type="entry name" value="NagA"/>
    <property type="match status" value="1"/>
</dbReference>
<sequence length="370" mass="39847">MGNKIALVNGQIYNGDDSFIGQALLINGEVIQGIFPKHAIPADYRQIDVQQGVICPGLIDLQIYGTGEDLFSAELTSESLLSIDQQLLKQGCTSYLLTLATNTLAVFKEAIAVYRTSGSPMALGLHLEGPFLNVLKRGAHPAELIVEANVTDINDLLAEAGDAVKMMTVAPELLSDACLTLLLEKGVLLSAGHSAATFDEAIRGFDQGIKATTHLWNAMSGLHHREVGLPGAAFAHMDVMASVIVDGIHVDFEAVRLSKQLLGRRLFLITDAVGACEKGIYQHIKQKDHFTLPNGTLSGSALTMLQAIRNCVEKVHIPMDEAIRMATQYPAELIGRSDIGNLNVGSLANILVFNADYEVQSVYLEGELVD</sequence>
<evidence type="ECO:0000313" key="10">
    <source>
        <dbReference type="EMBL" id="SMG46762.1"/>
    </source>
</evidence>
<dbReference type="Pfam" id="PF01979">
    <property type="entry name" value="Amidohydro_1"/>
    <property type="match status" value="1"/>
</dbReference>
<evidence type="ECO:0000256" key="4">
    <source>
        <dbReference type="ARBA" id="ARBA00023277"/>
    </source>
</evidence>
<evidence type="ECO:0000256" key="5">
    <source>
        <dbReference type="PIRNR" id="PIRNR038994"/>
    </source>
</evidence>
<accession>A0A1X7L0E8</accession>
<evidence type="ECO:0000256" key="1">
    <source>
        <dbReference type="ARBA" id="ARBA00010716"/>
    </source>
</evidence>
<feature type="binding site" evidence="7">
    <location>
        <begin position="297"/>
        <end position="299"/>
    </location>
    <ligand>
        <name>substrate</name>
    </ligand>
</feature>
<evidence type="ECO:0000256" key="6">
    <source>
        <dbReference type="PIRSR" id="PIRSR038994-1"/>
    </source>
</evidence>
<dbReference type="InterPro" id="IPR011059">
    <property type="entry name" value="Metal-dep_hydrolase_composite"/>
</dbReference>
<dbReference type="InterPro" id="IPR006680">
    <property type="entry name" value="Amidohydro-rel"/>
</dbReference>
<evidence type="ECO:0000259" key="9">
    <source>
        <dbReference type="Pfam" id="PF01979"/>
    </source>
</evidence>
<protein>
    <submittedName>
        <fullName evidence="10">N-acetylglucosamine-6-phosphate deacetylase</fullName>
    </submittedName>
</protein>
<dbReference type="Gene3D" id="3.20.20.140">
    <property type="entry name" value="Metal-dependent hydrolases"/>
    <property type="match status" value="1"/>
</dbReference>
<dbReference type="GO" id="GO:0008448">
    <property type="term" value="F:N-acetylglucosamine-6-phosphate deacetylase activity"/>
    <property type="evidence" value="ECO:0007669"/>
    <property type="project" value="InterPro"/>
</dbReference>
<dbReference type="Gene3D" id="2.30.40.10">
    <property type="entry name" value="Urease, subunit C, domain 1"/>
    <property type="match status" value="1"/>
</dbReference>
<evidence type="ECO:0000256" key="7">
    <source>
        <dbReference type="PIRSR" id="PIRSR038994-2"/>
    </source>
</evidence>
<dbReference type="Pfam" id="PF22643">
    <property type="entry name" value="NagA_N"/>
    <property type="match status" value="1"/>
</dbReference>
<dbReference type="OrthoDB" id="9776488at2"/>
<dbReference type="InterPro" id="IPR003764">
    <property type="entry name" value="GlcNAc_6-P_deAcase"/>
</dbReference>
<name>A0A1X7L0E8_9SPHI</name>
<dbReference type="PANTHER" id="PTHR11113">
    <property type="entry name" value="N-ACETYLGLUCOSAMINE-6-PHOSPHATE DEACETYLASE"/>
    <property type="match status" value="1"/>
</dbReference>
<feature type="binding site" evidence="8">
    <location>
        <position position="214"/>
    </location>
    <ligand>
        <name>Zn(2+)</name>
        <dbReference type="ChEBI" id="CHEBI:29105"/>
    </ligand>
</feature>
<evidence type="ECO:0000256" key="3">
    <source>
        <dbReference type="ARBA" id="ARBA00022801"/>
    </source>
</evidence>
<dbReference type="SUPFAM" id="SSF51556">
    <property type="entry name" value="Metallo-dependent hydrolases"/>
    <property type="match status" value="1"/>
</dbReference>
<dbReference type="Proteomes" id="UP000192980">
    <property type="component" value="Unassembled WGS sequence"/>
</dbReference>
<dbReference type="PANTHER" id="PTHR11113:SF14">
    <property type="entry name" value="N-ACETYLGLUCOSAMINE-6-PHOSPHATE DEACETYLASE"/>
    <property type="match status" value="1"/>
</dbReference>
<keyword evidence="4 5" id="KW-0119">Carbohydrate metabolism</keyword>
<dbReference type="AlphaFoldDB" id="A0A1X7L0E8"/>